<dbReference type="EMBL" id="CP002842">
    <property type="protein sequence ID" value="AEH39532.1"/>
    <property type="molecule type" value="Genomic_DNA"/>
</dbReference>
<evidence type="ECO:0000313" key="3">
    <source>
        <dbReference type="Proteomes" id="UP000006794"/>
    </source>
</evidence>
<feature type="transmembrane region" description="Helical" evidence="1">
    <location>
        <begin position="63"/>
        <end position="82"/>
    </location>
</feature>
<accession>F8DEU2</accession>
<gene>
    <name evidence="2" type="ordered locus">Halxa_0293</name>
</gene>
<geneLocation type="plasmid" evidence="2 3">
    <name>pHALXA03</name>
</geneLocation>
<feature type="transmembrane region" description="Helical" evidence="1">
    <location>
        <begin position="34"/>
        <end position="57"/>
    </location>
</feature>
<dbReference type="OrthoDB" id="199929at2157"/>
<feature type="transmembrane region" description="Helical" evidence="1">
    <location>
        <begin position="6"/>
        <end position="22"/>
    </location>
</feature>
<evidence type="ECO:0000256" key="1">
    <source>
        <dbReference type="SAM" id="Phobius"/>
    </source>
</evidence>
<organism evidence="2 3">
    <name type="scientific">Halopiger xanaduensis (strain DSM 18323 / JCM 14033 / SH-6)</name>
    <dbReference type="NCBI Taxonomy" id="797210"/>
    <lineage>
        <taxon>Archaea</taxon>
        <taxon>Methanobacteriati</taxon>
        <taxon>Methanobacteriota</taxon>
        <taxon>Stenosarchaea group</taxon>
        <taxon>Halobacteria</taxon>
        <taxon>Halobacteriales</taxon>
        <taxon>Natrialbaceae</taxon>
        <taxon>Halopiger</taxon>
    </lineage>
</organism>
<protein>
    <submittedName>
        <fullName evidence="2">Uncharacterized protein</fullName>
    </submittedName>
</protein>
<keyword evidence="2" id="KW-0614">Plasmid</keyword>
<dbReference type="HOGENOM" id="CLU_2327207_0_0_2"/>
<keyword evidence="1" id="KW-0472">Membrane</keyword>
<keyword evidence="1" id="KW-1133">Transmembrane helix</keyword>
<keyword evidence="3" id="KW-1185">Reference proteome</keyword>
<proteinExistence type="predicted"/>
<reference evidence="3" key="1">
    <citation type="journal article" date="2012" name="Stand. Genomic Sci.">
        <title>Complete genome sequence of Halopiger xanaduensis type strain (SH-6(T)).</title>
        <authorList>
            <person name="Anderson I."/>
            <person name="Tindall B.J."/>
            <person name="Rohde M."/>
            <person name="Lucas S."/>
            <person name="Han J."/>
            <person name="Lapidus A."/>
            <person name="Cheng J.F."/>
            <person name="Goodwin L."/>
            <person name="Pitluck S."/>
            <person name="Peters L."/>
            <person name="Pati A."/>
            <person name="Mikhailova N."/>
            <person name="Pagani I."/>
            <person name="Teshima H."/>
            <person name="Han C."/>
            <person name="Tapia R."/>
            <person name="Land M."/>
            <person name="Woyke T."/>
            <person name="Klenk H.P."/>
            <person name="Kyrpides N."/>
            <person name="Ivanova N."/>
        </authorList>
    </citation>
    <scope>NUCLEOTIDE SEQUENCE [LARGE SCALE GENOMIC DNA]</scope>
    <source>
        <strain evidence="3">DSM 18323 / JCM 14033 / SH-6</strain>
        <plasmid evidence="3">Plasmid pHALXA03</plasmid>
    </source>
</reference>
<dbReference type="RefSeq" id="WP_013876070.1">
    <property type="nucleotide sequence ID" value="NC_015659.1"/>
</dbReference>
<evidence type="ECO:0000313" key="2">
    <source>
        <dbReference type="EMBL" id="AEH39532.1"/>
    </source>
</evidence>
<sequence>MSGGILALVAIATAIYLSKFLFQRHGEKSATVSSATGLTSNLLYSTVAIFLILSSVGSSPGSLVSPGAIVGMGLLIIMLFLAQGNYRVLKESDIRAKIAGQT</sequence>
<dbReference type="KEGG" id="hxa:Halxa_0293"/>
<dbReference type="AlphaFoldDB" id="F8DEU2"/>
<keyword evidence="1" id="KW-0812">Transmembrane</keyword>
<dbReference type="GeneID" id="10795646"/>
<name>F8DEU2_HALXS</name>
<dbReference type="Proteomes" id="UP000006794">
    <property type="component" value="Plasmid pHALXA03"/>
</dbReference>